<keyword evidence="3" id="KW-0238">DNA-binding</keyword>
<keyword evidence="4" id="KW-0804">Transcription</keyword>
<dbReference type="STRING" id="197479.BFW38_07910"/>
<sequence length="298" mass="32223">MSQQWQWDDVQVVLALVESGTLTAAARQLGLGVATVSRRLERMERSLALRLFSRHPQGYRLTDDGQALLPRMEALARAGEALSGQAQAQAQTVGTVRMATADNLASSLILPHLGSLLTAHPGLNVELVTGVYSVNMLRREADLAIRMVRPTQTSLIVRRLGLMGYGLYTRAAADGGPQSGAEGERPPLIAWPEGYGHLPAKLGREHEHSSAPRVMTNTLLGQVVAVKAGLGMALLPHFLGIEYGLQCIESVPEASQTIWLVMHQDLAHSRRVRTVADFMISLCEQHQALLAGDAVNGH</sequence>
<dbReference type="PANTHER" id="PTHR30579">
    <property type="entry name" value="TRANSCRIPTIONAL REGULATOR"/>
    <property type="match status" value="1"/>
</dbReference>
<dbReference type="SUPFAM" id="SSF53850">
    <property type="entry name" value="Periplasmic binding protein-like II"/>
    <property type="match status" value="1"/>
</dbReference>
<keyword evidence="7" id="KW-1185">Reference proteome</keyword>
<comment type="caution">
    <text evidence="6">The sequence shown here is derived from an EMBL/GenBank/DDBJ whole genome shotgun (WGS) entry which is preliminary data.</text>
</comment>
<dbReference type="InterPro" id="IPR005119">
    <property type="entry name" value="LysR_subst-bd"/>
</dbReference>
<proteinExistence type="inferred from homology"/>
<dbReference type="Gene3D" id="1.10.10.10">
    <property type="entry name" value="Winged helix-like DNA-binding domain superfamily/Winged helix DNA-binding domain"/>
    <property type="match status" value="1"/>
</dbReference>
<gene>
    <name evidence="6" type="ORF">BFW38_07910</name>
</gene>
<dbReference type="OrthoDB" id="570111at2"/>
<dbReference type="PANTHER" id="PTHR30579:SF3">
    <property type="entry name" value="TRANSCRIPTIONAL REGULATORY PROTEIN"/>
    <property type="match status" value="1"/>
</dbReference>
<dbReference type="SUPFAM" id="SSF46785">
    <property type="entry name" value="Winged helix' DNA-binding domain"/>
    <property type="match status" value="1"/>
</dbReference>
<dbReference type="EMBL" id="MDTQ01000001">
    <property type="protein sequence ID" value="ODC03481.1"/>
    <property type="molecule type" value="Genomic_DNA"/>
</dbReference>
<dbReference type="InterPro" id="IPR036390">
    <property type="entry name" value="WH_DNA-bd_sf"/>
</dbReference>
<dbReference type="Pfam" id="PF03466">
    <property type="entry name" value="LysR_substrate"/>
    <property type="match status" value="1"/>
</dbReference>
<evidence type="ECO:0000313" key="7">
    <source>
        <dbReference type="Proteomes" id="UP000094291"/>
    </source>
</evidence>
<dbReference type="InterPro" id="IPR036388">
    <property type="entry name" value="WH-like_DNA-bd_sf"/>
</dbReference>
<dbReference type="PROSITE" id="PS50931">
    <property type="entry name" value="HTH_LYSR"/>
    <property type="match status" value="1"/>
</dbReference>
<evidence type="ECO:0000256" key="3">
    <source>
        <dbReference type="ARBA" id="ARBA00023125"/>
    </source>
</evidence>
<protein>
    <recommendedName>
        <fullName evidence="5">HTH lysR-type domain-containing protein</fullName>
    </recommendedName>
</protein>
<evidence type="ECO:0000256" key="1">
    <source>
        <dbReference type="ARBA" id="ARBA00009437"/>
    </source>
</evidence>
<dbReference type="Gene3D" id="3.40.190.290">
    <property type="match status" value="1"/>
</dbReference>
<feature type="domain" description="HTH lysR-type" evidence="5">
    <location>
        <begin position="5"/>
        <end position="62"/>
    </location>
</feature>
<evidence type="ECO:0000256" key="4">
    <source>
        <dbReference type="ARBA" id="ARBA00023163"/>
    </source>
</evidence>
<evidence type="ECO:0000313" key="6">
    <source>
        <dbReference type="EMBL" id="ODC03481.1"/>
    </source>
</evidence>
<evidence type="ECO:0000259" key="5">
    <source>
        <dbReference type="PROSITE" id="PS50931"/>
    </source>
</evidence>
<dbReference type="Proteomes" id="UP000094291">
    <property type="component" value="Unassembled WGS sequence"/>
</dbReference>
<dbReference type="GO" id="GO:0003700">
    <property type="term" value="F:DNA-binding transcription factor activity"/>
    <property type="evidence" value="ECO:0007669"/>
    <property type="project" value="InterPro"/>
</dbReference>
<evidence type="ECO:0000256" key="2">
    <source>
        <dbReference type="ARBA" id="ARBA00023015"/>
    </source>
</evidence>
<accession>A0A1E2V912</accession>
<keyword evidence="2" id="KW-0805">Transcription regulation</keyword>
<reference evidence="6 7" key="1">
    <citation type="submission" date="2016-08" db="EMBL/GenBank/DDBJ databases">
        <authorList>
            <person name="Seilhamer J.J."/>
        </authorList>
    </citation>
    <scope>NUCLEOTIDE SEQUENCE [LARGE SCALE GENOMIC DNA]</scope>
    <source>
        <strain evidence="6 7">PH27A</strain>
    </source>
</reference>
<dbReference type="InterPro" id="IPR050176">
    <property type="entry name" value="LTTR"/>
</dbReference>
<dbReference type="InterPro" id="IPR000847">
    <property type="entry name" value="LysR_HTH_N"/>
</dbReference>
<dbReference type="Pfam" id="PF00126">
    <property type="entry name" value="HTH_1"/>
    <property type="match status" value="1"/>
</dbReference>
<name>A0A1E2V912_9GAMM</name>
<dbReference type="GO" id="GO:0003677">
    <property type="term" value="F:DNA binding"/>
    <property type="evidence" value="ECO:0007669"/>
    <property type="project" value="UniProtKB-KW"/>
</dbReference>
<dbReference type="AlphaFoldDB" id="A0A1E2V912"/>
<comment type="similarity">
    <text evidence="1">Belongs to the LysR transcriptional regulatory family.</text>
</comment>
<dbReference type="RefSeq" id="WP_068997897.1">
    <property type="nucleotide sequence ID" value="NZ_MDTQ01000001.1"/>
</dbReference>
<organism evidence="6 7">
    <name type="scientific">Terasakiispira papahanaumokuakeensis</name>
    <dbReference type="NCBI Taxonomy" id="197479"/>
    <lineage>
        <taxon>Bacteria</taxon>
        <taxon>Pseudomonadati</taxon>
        <taxon>Pseudomonadota</taxon>
        <taxon>Gammaproteobacteria</taxon>
        <taxon>Oceanospirillales</taxon>
        <taxon>Terasakiispira</taxon>
    </lineage>
</organism>